<dbReference type="AlphaFoldDB" id="A0A382KPX0"/>
<reference evidence="2" key="1">
    <citation type="submission" date="2018-05" db="EMBL/GenBank/DDBJ databases">
        <authorList>
            <person name="Lanie J.A."/>
            <person name="Ng W.-L."/>
            <person name="Kazmierczak K.M."/>
            <person name="Andrzejewski T.M."/>
            <person name="Davidsen T.M."/>
            <person name="Wayne K.J."/>
            <person name="Tettelin H."/>
            <person name="Glass J.I."/>
            <person name="Rusch D."/>
            <person name="Podicherti R."/>
            <person name="Tsui H.-C.T."/>
            <person name="Winkler M.E."/>
        </authorList>
    </citation>
    <scope>NUCLEOTIDE SEQUENCE</scope>
</reference>
<feature type="domain" description="Glycosyltransferase 2-like" evidence="1">
    <location>
        <begin position="4"/>
        <end position="38"/>
    </location>
</feature>
<dbReference type="EMBL" id="UINC01082069">
    <property type="protein sequence ID" value="SVC26500.1"/>
    <property type="molecule type" value="Genomic_DNA"/>
</dbReference>
<accession>A0A382KPX0</accession>
<sequence>MDQIIYHKSEQGKGVALLLTGFAHATGDLVIIQDADLE</sequence>
<proteinExistence type="predicted"/>
<dbReference type="Pfam" id="PF00535">
    <property type="entry name" value="Glycos_transf_2"/>
    <property type="match status" value="1"/>
</dbReference>
<gene>
    <name evidence="2" type="ORF">METZ01_LOCUS279354</name>
</gene>
<dbReference type="InterPro" id="IPR001173">
    <property type="entry name" value="Glyco_trans_2-like"/>
</dbReference>
<name>A0A382KPX0_9ZZZZ</name>
<dbReference type="Gene3D" id="3.90.550.10">
    <property type="entry name" value="Spore Coat Polysaccharide Biosynthesis Protein SpsA, Chain A"/>
    <property type="match status" value="1"/>
</dbReference>
<evidence type="ECO:0000259" key="1">
    <source>
        <dbReference type="Pfam" id="PF00535"/>
    </source>
</evidence>
<evidence type="ECO:0000313" key="2">
    <source>
        <dbReference type="EMBL" id="SVC26500.1"/>
    </source>
</evidence>
<protein>
    <recommendedName>
        <fullName evidence="1">Glycosyltransferase 2-like domain-containing protein</fullName>
    </recommendedName>
</protein>
<organism evidence="2">
    <name type="scientific">marine metagenome</name>
    <dbReference type="NCBI Taxonomy" id="408172"/>
    <lineage>
        <taxon>unclassified sequences</taxon>
        <taxon>metagenomes</taxon>
        <taxon>ecological metagenomes</taxon>
    </lineage>
</organism>
<dbReference type="InterPro" id="IPR029044">
    <property type="entry name" value="Nucleotide-diphossugar_trans"/>
</dbReference>